<evidence type="ECO:0000313" key="3">
    <source>
        <dbReference type="Proteomes" id="UP001148299"/>
    </source>
</evidence>
<dbReference type="Proteomes" id="UP001148299">
    <property type="component" value="Unassembled WGS sequence"/>
</dbReference>
<accession>A0A9W9QX84</accession>
<reference evidence="2" key="1">
    <citation type="submission" date="2022-12" db="EMBL/GenBank/DDBJ databases">
        <authorList>
            <person name="Petersen C."/>
        </authorList>
    </citation>
    <scope>NUCLEOTIDE SEQUENCE</scope>
    <source>
        <strain evidence="2">IBT 35675</strain>
    </source>
</reference>
<evidence type="ECO:0000313" key="2">
    <source>
        <dbReference type="EMBL" id="KAJ5349773.1"/>
    </source>
</evidence>
<feature type="region of interest" description="Disordered" evidence="1">
    <location>
        <begin position="56"/>
        <end position="76"/>
    </location>
</feature>
<sequence length="325" mass="37061">MAEDASIIDTNPAPMNPATKEDKAYPKYKVHAPVGHVSGTSKKVVSSIDTVLLSESSMSEGDKPHSKSEIQAPVGSAKRSVRFDESTFVHPSRPPNKRKVTEIIICLVKHRLMAVPIYPRRKRWRKRQRVELSEISNFPNVDTFVFENTDAFSKLFSFSDYTSLTDRLPEVFTKNGVTKVRFVLLKHIEEEQYYLTPLLDEDKAERIDKVINALYLGWRQACRALPKGHGIREVIFDVHKSGHRNEYYVSPLLEHPIIQHISTMMAVKAGGPFCSRLVGLEKDDNRRVYVERSLVNTKASESGELAMETRECEPEPLNEFKHLLL</sequence>
<gene>
    <name evidence="2" type="ORF">N7541_007500</name>
</gene>
<keyword evidence="3" id="KW-1185">Reference proteome</keyword>
<comment type="caution">
    <text evidence="2">The sequence shown here is derived from an EMBL/GenBank/DDBJ whole genome shotgun (WGS) entry which is preliminary data.</text>
</comment>
<dbReference type="EMBL" id="JAPZBR010000006">
    <property type="protein sequence ID" value="KAJ5349773.1"/>
    <property type="molecule type" value="Genomic_DNA"/>
</dbReference>
<reference evidence="2" key="2">
    <citation type="journal article" date="2023" name="IMA Fungus">
        <title>Comparative genomic study of the Penicillium genus elucidates a diverse pangenome and 15 lateral gene transfer events.</title>
        <authorList>
            <person name="Petersen C."/>
            <person name="Sorensen T."/>
            <person name="Nielsen M.R."/>
            <person name="Sondergaard T.E."/>
            <person name="Sorensen J.L."/>
            <person name="Fitzpatrick D.A."/>
            <person name="Frisvad J.C."/>
            <person name="Nielsen K.L."/>
        </authorList>
    </citation>
    <scope>NUCLEOTIDE SEQUENCE</scope>
    <source>
        <strain evidence="2">IBT 35675</strain>
    </source>
</reference>
<proteinExistence type="predicted"/>
<feature type="region of interest" description="Disordered" evidence="1">
    <location>
        <begin position="1"/>
        <end position="24"/>
    </location>
</feature>
<name>A0A9W9QX84_PENBR</name>
<dbReference type="AlphaFoldDB" id="A0A9W9QX84"/>
<protein>
    <submittedName>
        <fullName evidence="2">Uncharacterized protein</fullName>
    </submittedName>
</protein>
<evidence type="ECO:0000256" key="1">
    <source>
        <dbReference type="SAM" id="MobiDB-lite"/>
    </source>
</evidence>
<organism evidence="2 3">
    <name type="scientific">Penicillium brevicompactum</name>
    <dbReference type="NCBI Taxonomy" id="5074"/>
    <lineage>
        <taxon>Eukaryota</taxon>
        <taxon>Fungi</taxon>
        <taxon>Dikarya</taxon>
        <taxon>Ascomycota</taxon>
        <taxon>Pezizomycotina</taxon>
        <taxon>Eurotiomycetes</taxon>
        <taxon>Eurotiomycetidae</taxon>
        <taxon>Eurotiales</taxon>
        <taxon>Aspergillaceae</taxon>
        <taxon>Penicillium</taxon>
    </lineage>
</organism>